<reference evidence="1" key="1">
    <citation type="submission" date="2020-03" db="EMBL/GenBank/DDBJ databases">
        <title>The deep terrestrial virosphere.</title>
        <authorList>
            <person name="Holmfeldt K."/>
            <person name="Nilsson E."/>
            <person name="Simone D."/>
            <person name="Lopez-Fernandez M."/>
            <person name="Wu X."/>
            <person name="de Brujin I."/>
            <person name="Lundin D."/>
            <person name="Andersson A."/>
            <person name="Bertilsson S."/>
            <person name="Dopson M."/>
        </authorList>
    </citation>
    <scope>NUCLEOTIDE SEQUENCE</scope>
    <source>
        <strain evidence="1">TM448A03024</strain>
    </source>
</reference>
<evidence type="ECO:0000313" key="1">
    <source>
        <dbReference type="EMBL" id="QJA52813.1"/>
    </source>
</evidence>
<sequence>MCNQHSETIKRMVAALRINIHCNPLGNDLDAYLYEVCWWALGGVVKPDPADYGLEPETTEPETS</sequence>
<dbReference type="AlphaFoldDB" id="A0A6H1ZXZ9"/>
<gene>
    <name evidence="1" type="ORF">TM448A03024_0005</name>
</gene>
<dbReference type="EMBL" id="MT144370">
    <property type="protein sequence ID" value="QJA52813.1"/>
    <property type="molecule type" value="Genomic_DNA"/>
</dbReference>
<name>A0A6H1ZXZ9_9ZZZZ</name>
<accession>A0A6H1ZXZ9</accession>
<organism evidence="1">
    <name type="scientific">viral metagenome</name>
    <dbReference type="NCBI Taxonomy" id="1070528"/>
    <lineage>
        <taxon>unclassified sequences</taxon>
        <taxon>metagenomes</taxon>
        <taxon>organismal metagenomes</taxon>
    </lineage>
</organism>
<proteinExistence type="predicted"/>
<protein>
    <submittedName>
        <fullName evidence="1">Uncharacterized protein</fullName>
    </submittedName>
</protein>